<sequence>MKPEIAALHFTVPHKDIYYISWIIDAAEGIGFLQTDDAKAGKITIFSPNEQQRYLFELLAALRAEGVDIEEDKETEADERDNERQI</sequence>
<dbReference type="GeneID" id="90984499"/>
<dbReference type="RefSeq" id="WP_037978146.1">
    <property type="nucleotide sequence ID" value="NZ_CAMETI010000004.1"/>
</dbReference>
<evidence type="ECO:0000313" key="2">
    <source>
        <dbReference type="Proteomes" id="UP000027665"/>
    </source>
</evidence>
<organism evidence="1 2">
    <name type="scientific">Synergistes jonesii</name>
    <dbReference type="NCBI Taxonomy" id="2754"/>
    <lineage>
        <taxon>Bacteria</taxon>
        <taxon>Thermotogati</taxon>
        <taxon>Synergistota</taxon>
        <taxon>Synergistia</taxon>
        <taxon>Synergistales</taxon>
        <taxon>Synergistaceae</taxon>
        <taxon>Synergistes</taxon>
    </lineage>
</organism>
<gene>
    <name evidence="1" type="ORF">EH55_10920</name>
</gene>
<name>A0A073INK9_9BACT</name>
<reference evidence="1 2" key="1">
    <citation type="submission" date="2014-04" db="EMBL/GenBank/DDBJ databases">
        <title>Draft Genome Sequence of Synergistes jonesii.</title>
        <authorList>
            <person name="Coil D.A."/>
            <person name="Eisen J.A."/>
            <person name="Holland-Moritz H.E."/>
        </authorList>
    </citation>
    <scope>NUCLEOTIDE SEQUENCE [LARGE SCALE GENOMIC DNA]</scope>
    <source>
        <strain evidence="1 2">78-1</strain>
    </source>
</reference>
<evidence type="ECO:0008006" key="3">
    <source>
        <dbReference type="Google" id="ProtNLM"/>
    </source>
</evidence>
<dbReference type="EMBL" id="JMKI01000051">
    <property type="protein sequence ID" value="KEJ91349.1"/>
    <property type="molecule type" value="Genomic_DNA"/>
</dbReference>
<dbReference type="STRING" id="2754.EH55_10920"/>
<dbReference type="Proteomes" id="UP000027665">
    <property type="component" value="Unassembled WGS sequence"/>
</dbReference>
<comment type="caution">
    <text evidence="1">The sequence shown here is derived from an EMBL/GenBank/DDBJ whole genome shotgun (WGS) entry which is preliminary data.</text>
</comment>
<dbReference type="AlphaFoldDB" id="A0A073INK9"/>
<protein>
    <recommendedName>
        <fullName evidence="3">DUF4911 domain-containing protein</fullName>
    </recommendedName>
</protein>
<evidence type="ECO:0000313" key="1">
    <source>
        <dbReference type="EMBL" id="KEJ91349.1"/>
    </source>
</evidence>
<dbReference type="OrthoDB" id="5688at2"/>
<dbReference type="InterPro" id="IPR032587">
    <property type="entry name" value="DUF4911"/>
</dbReference>
<dbReference type="Pfam" id="PF16256">
    <property type="entry name" value="DUF4911"/>
    <property type="match status" value="1"/>
</dbReference>
<dbReference type="eggNOG" id="ENOG5030NI1">
    <property type="taxonomic scope" value="Bacteria"/>
</dbReference>
<keyword evidence="2" id="KW-1185">Reference proteome</keyword>
<proteinExistence type="predicted"/>
<accession>A0A073INK9</accession>